<evidence type="ECO:0000256" key="2">
    <source>
        <dbReference type="ARBA" id="ARBA00022723"/>
    </source>
</evidence>
<feature type="binding site" evidence="7">
    <location>
        <position position="77"/>
    </location>
    <ligand>
        <name>Mg(2+)</name>
        <dbReference type="ChEBI" id="CHEBI:18420"/>
    </ligand>
</feature>
<evidence type="ECO:0000256" key="7">
    <source>
        <dbReference type="HAMAP-Rule" id="MF_01405"/>
    </source>
</evidence>
<feature type="active site" description="Proton acceptor" evidence="7">
    <location>
        <position position="77"/>
    </location>
</feature>
<comment type="catalytic activity">
    <reaction evidence="7">
        <text>dITP + H2O = dIMP + diphosphate + H(+)</text>
        <dbReference type="Rhea" id="RHEA:28342"/>
        <dbReference type="ChEBI" id="CHEBI:15377"/>
        <dbReference type="ChEBI" id="CHEBI:15378"/>
        <dbReference type="ChEBI" id="CHEBI:33019"/>
        <dbReference type="ChEBI" id="CHEBI:61194"/>
        <dbReference type="ChEBI" id="CHEBI:61382"/>
        <dbReference type="EC" id="3.6.1.66"/>
    </reaction>
</comment>
<evidence type="ECO:0000256" key="1">
    <source>
        <dbReference type="ARBA" id="ARBA00008023"/>
    </source>
</evidence>
<keyword evidence="3 7" id="KW-0547">Nucleotide-binding</keyword>
<feature type="binding site" evidence="7">
    <location>
        <begin position="18"/>
        <end position="23"/>
    </location>
    <ligand>
        <name>substrate</name>
    </ligand>
</feature>
<keyword evidence="6 7" id="KW-0546">Nucleotide metabolism</keyword>
<feature type="binding site" evidence="7">
    <location>
        <begin position="194"/>
        <end position="195"/>
    </location>
    <ligand>
        <name>substrate</name>
    </ligand>
</feature>
<dbReference type="SUPFAM" id="SSF52972">
    <property type="entry name" value="ITPase-like"/>
    <property type="match status" value="1"/>
</dbReference>
<dbReference type="Proteomes" id="UP000238218">
    <property type="component" value="Unassembled WGS sequence"/>
</dbReference>
<dbReference type="InterPro" id="IPR029001">
    <property type="entry name" value="ITPase-like_fam"/>
</dbReference>
<feature type="binding site" evidence="7">
    <location>
        <begin position="166"/>
        <end position="169"/>
    </location>
    <ligand>
        <name>substrate</name>
    </ligand>
</feature>
<dbReference type="CDD" id="cd00515">
    <property type="entry name" value="HAM1"/>
    <property type="match status" value="1"/>
</dbReference>
<organism evidence="9 10">
    <name type="scientific">Aphanothece cf. minutissima CCALA 015</name>
    <dbReference type="NCBI Taxonomy" id="2107695"/>
    <lineage>
        <taxon>Bacteria</taxon>
        <taxon>Bacillati</taxon>
        <taxon>Cyanobacteriota</taxon>
        <taxon>Cyanophyceae</taxon>
        <taxon>Oscillatoriophycideae</taxon>
        <taxon>Chroococcales</taxon>
        <taxon>Aphanothecaceae</taxon>
        <taxon>Aphanothece</taxon>
    </lineage>
</organism>
<dbReference type="Pfam" id="PF01725">
    <property type="entry name" value="Ham1p_like"/>
    <property type="match status" value="1"/>
</dbReference>
<evidence type="ECO:0000256" key="4">
    <source>
        <dbReference type="ARBA" id="ARBA00022801"/>
    </source>
</evidence>
<evidence type="ECO:0000313" key="10">
    <source>
        <dbReference type="Proteomes" id="UP000238218"/>
    </source>
</evidence>
<dbReference type="InterPro" id="IPR002637">
    <property type="entry name" value="RdgB/HAM1"/>
</dbReference>
<comment type="caution">
    <text evidence="9">The sequence shown here is derived from an EMBL/GenBank/DDBJ whole genome shotgun (WGS) entry which is preliminary data.</text>
</comment>
<dbReference type="HAMAP" id="MF_01405">
    <property type="entry name" value="Non_canon_purine_NTPase"/>
    <property type="match status" value="1"/>
</dbReference>
<comment type="similarity">
    <text evidence="1 7 8">Belongs to the HAM1 NTPase family.</text>
</comment>
<dbReference type="EC" id="3.6.1.66" evidence="7"/>
<gene>
    <name evidence="9" type="primary">rdgB</name>
    <name evidence="9" type="ORF">C7B81_09120</name>
</gene>
<comment type="cofactor">
    <cofactor evidence="7">
        <name>Mg(2+)</name>
        <dbReference type="ChEBI" id="CHEBI:18420"/>
    </cofactor>
    <text evidence="7">Binds 1 Mg(2+) ion per subunit.</text>
</comment>
<feature type="binding site" evidence="7">
    <location>
        <position position="189"/>
    </location>
    <ligand>
        <name>substrate</name>
    </ligand>
</feature>
<keyword evidence="5 7" id="KW-0460">Magnesium</keyword>
<evidence type="ECO:0000256" key="5">
    <source>
        <dbReference type="ARBA" id="ARBA00022842"/>
    </source>
</evidence>
<feature type="binding site" evidence="7">
    <location>
        <position position="78"/>
    </location>
    <ligand>
        <name>substrate</name>
    </ligand>
</feature>
<keyword evidence="10" id="KW-1185">Reference proteome</keyword>
<comment type="catalytic activity">
    <reaction evidence="7">
        <text>ITP + H2O = IMP + diphosphate + H(+)</text>
        <dbReference type="Rhea" id="RHEA:29399"/>
        <dbReference type="ChEBI" id="CHEBI:15377"/>
        <dbReference type="ChEBI" id="CHEBI:15378"/>
        <dbReference type="ChEBI" id="CHEBI:33019"/>
        <dbReference type="ChEBI" id="CHEBI:58053"/>
        <dbReference type="ChEBI" id="CHEBI:61402"/>
        <dbReference type="EC" id="3.6.1.66"/>
    </reaction>
</comment>
<dbReference type="RefSeq" id="WP_106221002.1">
    <property type="nucleotide sequence ID" value="NZ_PVWP01000005.1"/>
</dbReference>
<evidence type="ECO:0000256" key="3">
    <source>
        <dbReference type="ARBA" id="ARBA00022741"/>
    </source>
</evidence>
<keyword evidence="4 7" id="KW-0378">Hydrolase</keyword>
<dbReference type="Gene3D" id="3.90.950.10">
    <property type="match status" value="1"/>
</dbReference>
<dbReference type="EMBL" id="PVWP01000005">
    <property type="protein sequence ID" value="PSB37653.1"/>
    <property type="molecule type" value="Genomic_DNA"/>
</dbReference>
<dbReference type="PANTHER" id="PTHR11067:SF9">
    <property type="entry name" value="INOSINE TRIPHOSPHATE PYROPHOSPHATASE"/>
    <property type="match status" value="1"/>
</dbReference>
<dbReference type="NCBIfam" id="TIGR00042">
    <property type="entry name" value="RdgB/HAM1 family non-canonical purine NTP pyrophosphatase"/>
    <property type="match status" value="1"/>
</dbReference>
<reference evidence="9 10" key="2">
    <citation type="submission" date="2018-03" db="EMBL/GenBank/DDBJ databases">
        <title>The ancient ancestry and fast evolution of plastids.</title>
        <authorList>
            <person name="Moore K.R."/>
            <person name="Magnabosco C."/>
            <person name="Momper L."/>
            <person name="Gold D.A."/>
            <person name="Bosak T."/>
            <person name="Fournier G.P."/>
        </authorList>
    </citation>
    <scope>NUCLEOTIDE SEQUENCE [LARGE SCALE GENOMIC DNA]</scope>
    <source>
        <strain evidence="9 10">CCALA 015</strain>
    </source>
</reference>
<name>A0ABX5F848_9CHRO</name>
<comment type="subunit">
    <text evidence="7">Homodimer.</text>
</comment>
<keyword evidence="2 7" id="KW-0479">Metal-binding</keyword>
<comment type="function">
    <text evidence="7">Pyrophosphatase that catalyzes the hydrolysis of nucleoside triphosphates to their monophosphate derivatives, with a high preference for the non-canonical purine nucleotides XTP (xanthosine triphosphate), dITP (deoxyinosine triphosphate) and ITP. Seems to function as a house-cleaning enzyme that removes non-canonical purine nucleotides from the nucleotide pool, thus preventing their incorporation into DNA/RNA and avoiding chromosomal lesions.</text>
</comment>
<sequence length="220" mass="22710">MAAPAEPGVAPTVLVIASGNAGKIREFSHLLASLPLEVRPQPEGLEVEETGSTFAANARLKAEAVARATGHWALADDSGLAVAALGGAPGVHSARYADSDPARIARLLRELGEVDRIRRAQGLEPDRRAAFVAALAVADPSGAIRLEVEGRCDGEILEAPRGSGGFGYDPVFLVPETGLSYAEMDKGLKGQLGHRGQAFARLEPGLRELLGGPGATPAAP</sequence>
<evidence type="ECO:0000313" key="9">
    <source>
        <dbReference type="EMBL" id="PSB37653.1"/>
    </source>
</evidence>
<dbReference type="InterPro" id="IPR020922">
    <property type="entry name" value="dITP/XTP_pyrophosphatase"/>
</dbReference>
<protein>
    <recommendedName>
        <fullName evidence="7">dITP/XTP pyrophosphatase</fullName>
        <ecNumber evidence="7">3.6.1.66</ecNumber>
    </recommendedName>
    <alternativeName>
        <fullName evidence="7">Non-canonical purine NTP pyrophosphatase</fullName>
    </alternativeName>
    <alternativeName>
        <fullName evidence="7">Non-standard purine NTP pyrophosphatase</fullName>
    </alternativeName>
    <alternativeName>
        <fullName evidence="7">Nucleoside-triphosphate diphosphatase</fullName>
    </alternativeName>
    <alternativeName>
        <fullName evidence="7">Nucleoside-triphosphate pyrophosphatase</fullName>
        <shortName evidence="7">NTPase</shortName>
    </alternativeName>
</protein>
<proteinExistence type="inferred from homology"/>
<evidence type="ECO:0000256" key="6">
    <source>
        <dbReference type="ARBA" id="ARBA00023080"/>
    </source>
</evidence>
<feature type="binding site" evidence="7">
    <location>
        <position position="48"/>
    </location>
    <ligand>
        <name>Mg(2+)</name>
        <dbReference type="ChEBI" id="CHEBI:18420"/>
    </ligand>
</feature>
<reference evidence="9 10" key="1">
    <citation type="submission" date="2018-02" db="EMBL/GenBank/DDBJ databases">
        <authorList>
            <person name="Moore K."/>
            <person name="Momper L."/>
        </authorList>
    </citation>
    <scope>NUCLEOTIDE SEQUENCE [LARGE SCALE GENOMIC DNA]</scope>
    <source>
        <strain evidence="9 10">CCALA 015</strain>
    </source>
</reference>
<evidence type="ECO:0000256" key="8">
    <source>
        <dbReference type="RuleBase" id="RU003781"/>
    </source>
</evidence>
<comment type="catalytic activity">
    <reaction evidence="7">
        <text>XTP + H2O = XMP + diphosphate + H(+)</text>
        <dbReference type="Rhea" id="RHEA:28610"/>
        <dbReference type="ChEBI" id="CHEBI:15377"/>
        <dbReference type="ChEBI" id="CHEBI:15378"/>
        <dbReference type="ChEBI" id="CHEBI:33019"/>
        <dbReference type="ChEBI" id="CHEBI:57464"/>
        <dbReference type="ChEBI" id="CHEBI:61314"/>
        <dbReference type="EC" id="3.6.1.66"/>
    </reaction>
</comment>
<accession>A0ABX5F848</accession>
<dbReference type="PANTHER" id="PTHR11067">
    <property type="entry name" value="INOSINE TRIPHOSPHATE PYROPHOSPHATASE/HAM1 PROTEIN"/>
    <property type="match status" value="1"/>
</dbReference>